<gene>
    <name evidence="1" type="ORF">SCLCIDRAFT_112433</name>
</gene>
<accession>A0A0C3DYN3</accession>
<dbReference type="AlphaFoldDB" id="A0A0C3DYN3"/>
<dbReference type="InParanoid" id="A0A0C3DYN3"/>
<keyword evidence="2" id="KW-1185">Reference proteome</keyword>
<name>A0A0C3DYN3_9AGAM</name>
<evidence type="ECO:0000313" key="2">
    <source>
        <dbReference type="Proteomes" id="UP000053989"/>
    </source>
</evidence>
<sequence length="75" mass="8223">IDLIRLAESLGAMQSGTKEDEEIKVLHRHPSSLNGLINRPTIILGEGNTIALWYLPGVLASCIQVQVCCVIIFHL</sequence>
<dbReference type="Proteomes" id="UP000053989">
    <property type="component" value="Unassembled WGS sequence"/>
</dbReference>
<dbReference type="EMBL" id="KN822021">
    <property type="protein sequence ID" value="KIM65640.1"/>
    <property type="molecule type" value="Genomic_DNA"/>
</dbReference>
<reference evidence="2" key="2">
    <citation type="submission" date="2015-01" db="EMBL/GenBank/DDBJ databases">
        <title>Evolutionary Origins and Diversification of the Mycorrhizal Mutualists.</title>
        <authorList>
            <consortium name="DOE Joint Genome Institute"/>
            <consortium name="Mycorrhizal Genomics Consortium"/>
            <person name="Kohler A."/>
            <person name="Kuo A."/>
            <person name="Nagy L.G."/>
            <person name="Floudas D."/>
            <person name="Copeland A."/>
            <person name="Barry K.W."/>
            <person name="Cichocki N."/>
            <person name="Veneault-Fourrey C."/>
            <person name="LaButti K."/>
            <person name="Lindquist E.A."/>
            <person name="Lipzen A."/>
            <person name="Lundell T."/>
            <person name="Morin E."/>
            <person name="Murat C."/>
            <person name="Riley R."/>
            <person name="Ohm R."/>
            <person name="Sun H."/>
            <person name="Tunlid A."/>
            <person name="Henrissat B."/>
            <person name="Grigoriev I.V."/>
            <person name="Hibbett D.S."/>
            <person name="Martin F."/>
        </authorList>
    </citation>
    <scope>NUCLEOTIDE SEQUENCE [LARGE SCALE GENOMIC DNA]</scope>
    <source>
        <strain evidence="2">Foug A</strain>
    </source>
</reference>
<reference evidence="1 2" key="1">
    <citation type="submission" date="2014-04" db="EMBL/GenBank/DDBJ databases">
        <authorList>
            <consortium name="DOE Joint Genome Institute"/>
            <person name="Kuo A."/>
            <person name="Kohler A."/>
            <person name="Nagy L.G."/>
            <person name="Floudas D."/>
            <person name="Copeland A."/>
            <person name="Barry K.W."/>
            <person name="Cichocki N."/>
            <person name="Veneault-Fourrey C."/>
            <person name="LaButti K."/>
            <person name="Lindquist E.A."/>
            <person name="Lipzen A."/>
            <person name="Lundell T."/>
            <person name="Morin E."/>
            <person name="Murat C."/>
            <person name="Sun H."/>
            <person name="Tunlid A."/>
            <person name="Henrissat B."/>
            <person name="Grigoriev I.V."/>
            <person name="Hibbett D.S."/>
            <person name="Martin F."/>
            <person name="Nordberg H.P."/>
            <person name="Cantor M.N."/>
            <person name="Hua S.X."/>
        </authorList>
    </citation>
    <scope>NUCLEOTIDE SEQUENCE [LARGE SCALE GENOMIC DNA]</scope>
    <source>
        <strain evidence="1 2">Foug A</strain>
    </source>
</reference>
<proteinExistence type="predicted"/>
<feature type="non-terminal residue" evidence="1">
    <location>
        <position position="1"/>
    </location>
</feature>
<protein>
    <submittedName>
        <fullName evidence="1">Uncharacterized protein</fullName>
    </submittedName>
</protein>
<dbReference type="HOGENOM" id="CLU_2677910_0_0_1"/>
<organism evidence="1 2">
    <name type="scientific">Scleroderma citrinum Foug A</name>
    <dbReference type="NCBI Taxonomy" id="1036808"/>
    <lineage>
        <taxon>Eukaryota</taxon>
        <taxon>Fungi</taxon>
        <taxon>Dikarya</taxon>
        <taxon>Basidiomycota</taxon>
        <taxon>Agaricomycotina</taxon>
        <taxon>Agaricomycetes</taxon>
        <taxon>Agaricomycetidae</taxon>
        <taxon>Boletales</taxon>
        <taxon>Sclerodermatineae</taxon>
        <taxon>Sclerodermataceae</taxon>
        <taxon>Scleroderma</taxon>
    </lineage>
</organism>
<evidence type="ECO:0000313" key="1">
    <source>
        <dbReference type="EMBL" id="KIM65640.1"/>
    </source>
</evidence>
<dbReference type="OrthoDB" id="2689747at2759"/>